<organism evidence="2 3">
    <name type="scientific">Centaurea solstitialis</name>
    <name type="common">yellow star-thistle</name>
    <dbReference type="NCBI Taxonomy" id="347529"/>
    <lineage>
        <taxon>Eukaryota</taxon>
        <taxon>Viridiplantae</taxon>
        <taxon>Streptophyta</taxon>
        <taxon>Embryophyta</taxon>
        <taxon>Tracheophyta</taxon>
        <taxon>Spermatophyta</taxon>
        <taxon>Magnoliopsida</taxon>
        <taxon>eudicotyledons</taxon>
        <taxon>Gunneridae</taxon>
        <taxon>Pentapetalae</taxon>
        <taxon>asterids</taxon>
        <taxon>campanulids</taxon>
        <taxon>Asterales</taxon>
        <taxon>Asteraceae</taxon>
        <taxon>Carduoideae</taxon>
        <taxon>Cardueae</taxon>
        <taxon>Centaureinae</taxon>
        <taxon>Centaurea</taxon>
    </lineage>
</organism>
<dbReference type="InterPro" id="IPR056924">
    <property type="entry name" value="SH3_Tf2-1"/>
</dbReference>
<accession>A0AA38WCY9</accession>
<evidence type="ECO:0000259" key="1">
    <source>
        <dbReference type="Pfam" id="PF24626"/>
    </source>
</evidence>
<keyword evidence="3" id="KW-1185">Reference proteome</keyword>
<dbReference type="PANTHER" id="PTHR46148">
    <property type="entry name" value="CHROMO DOMAIN-CONTAINING PROTEIN"/>
    <property type="match status" value="1"/>
</dbReference>
<evidence type="ECO:0000313" key="2">
    <source>
        <dbReference type="EMBL" id="KAJ9555962.1"/>
    </source>
</evidence>
<comment type="caution">
    <text evidence="2">The sequence shown here is derived from an EMBL/GenBank/DDBJ whole genome shotgun (WGS) entry which is preliminary data.</text>
</comment>
<dbReference type="PANTHER" id="PTHR46148:SF57">
    <property type="entry name" value="OS12G0499874 PROTEIN"/>
    <property type="match status" value="1"/>
</dbReference>
<dbReference type="AlphaFoldDB" id="A0AA38WCY9"/>
<gene>
    <name evidence="2" type="ORF">OSB04_010576</name>
</gene>
<evidence type="ECO:0000313" key="3">
    <source>
        <dbReference type="Proteomes" id="UP001172457"/>
    </source>
</evidence>
<protein>
    <recommendedName>
        <fullName evidence="1">Tf2-1-like SH3-like domain-containing protein</fullName>
    </recommendedName>
</protein>
<reference evidence="2" key="1">
    <citation type="submission" date="2023-03" db="EMBL/GenBank/DDBJ databases">
        <title>Chromosome-scale reference genome and RAD-based genetic map of yellow starthistle (Centaurea solstitialis) reveal putative structural variation and QTLs associated with invader traits.</title>
        <authorList>
            <person name="Reatini B."/>
            <person name="Cang F.A."/>
            <person name="Jiang Q."/>
            <person name="Mckibben M.T.W."/>
            <person name="Barker M.S."/>
            <person name="Rieseberg L.H."/>
            <person name="Dlugosch K.M."/>
        </authorList>
    </citation>
    <scope>NUCLEOTIDE SEQUENCE</scope>
    <source>
        <strain evidence="2">CAN-66</strain>
        <tissue evidence="2">Leaf</tissue>
    </source>
</reference>
<sequence length="213" mass="24684">MGGHMSTMDEFKYFANNSGLCGVQIHITCPEDIPPPSEGREEAEDDEQLSWIFWVGTWIAHSQSSFPFIASSSDLILVVFMIFLQEKLIRFRKRGKLGPRFIGPFEIVARVGKVAYRLELPPELSQIHDTFHVSQLRKCLADDSAFVPLEDIEVDERLNYAEKPIVVLERKTKTLRNKEIGIVKVQWEHRKGSEWTWDPEDEMQRNHPELFQA</sequence>
<dbReference type="Proteomes" id="UP001172457">
    <property type="component" value="Chromosome 3"/>
</dbReference>
<name>A0AA38WCY9_9ASTR</name>
<dbReference type="EMBL" id="JARYMX010000003">
    <property type="protein sequence ID" value="KAJ9555962.1"/>
    <property type="molecule type" value="Genomic_DNA"/>
</dbReference>
<feature type="domain" description="Tf2-1-like SH3-like" evidence="1">
    <location>
        <begin position="84"/>
        <end position="139"/>
    </location>
</feature>
<proteinExistence type="predicted"/>
<dbReference type="Pfam" id="PF24626">
    <property type="entry name" value="SH3_Tf2-1"/>
    <property type="match status" value="1"/>
</dbReference>